<organism evidence="1">
    <name type="scientific">Arundo donax</name>
    <name type="common">Giant reed</name>
    <name type="synonym">Donax arundinaceus</name>
    <dbReference type="NCBI Taxonomy" id="35708"/>
    <lineage>
        <taxon>Eukaryota</taxon>
        <taxon>Viridiplantae</taxon>
        <taxon>Streptophyta</taxon>
        <taxon>Embryophyta</taxon>
        <taxon>Tracheophyta</taxon>
        <taxon>Spermatophyta</taxon>
        <taxon>Magnoliopsida</taxon>
        <taxon>Liliopsida</taxon>
        <taxon>Poales</taxon>
        <taxon>Poaceae</taxon>
        <taxon>PACMAD clade</taxon>
        <taxon>Arundinoideae</taxon>
        <taxon>Arundineae</taxon>
        <taxon>Arundo</taxon>
    </lineage>
</organism>
<reference evidence="1" key="2">
    <citation type="journal article" date="2015" name="Data Brief">
        <title>Shoot transcriptome of the giant reed, Arundo donax.</title>
        <authorList>
            <person name="Barrero R.A."/>
            <person name="Guerrero F.D."/>
            <person name="Moolhuijzen P."/>
            <person name="Goolsby J.A."/>
            <person name="Tidwell J."/>
            <person name="Bellgard S.E."/>
            <person name="Bellgard M.I."/>
        </authorList>
    </citation>
    <scope>NUCLEOTIDE SEQUENCE</scope>
    <source>
        <tissue evidence="1">Shoot tissue taken approximately 20 cm above the soil surface</tissue>
    </source>
</reference>
<dbReference type="AlphaFoldDB" id="A0A0A9FTQ2"/>
<reference evidence="1" key="1">
    <citation type="submission" date="2014-09" db="EMBL/GenBank/DDBJ databases">
        <authorList>
            <person name="Magalhaes I.L.F."/>
            <person name="Oliveira U."/>
            <person name="Santos F.R."/>
            <person name="Vidigal T.H.D.A."/>
            <person name="Brescovit A.D."/>
            <person name="Santos A.J."/>
        </authorList>
    </citation>
    <scope>NUCLEOTIDE SEQUENCE</scope>
    <source>
        <tissue evidence="1">Shoot tissue taken approximately 20 cm above the soil surface</tissue>
    </source>
</reference>
<sequence length="92" mass="9825">MRLIASTPPASNPQLASIFPVAMPDLTEDLTRANNVNKHVDATSCCVDVFGSGIGPMVLHSEADLPREDDSLSPFAGCDDTNNCDLQHSQQI</sequence>
<accession>A0A0A9FTQ2</accession>
<evidence type="ECO:0000313" key="1">
    <source>
        <dbReference type="EMBL" id="JAE15617.1"/>
    </source>
</evidence>
<protein>
    <submittedName>
        <fullName evidence="1">Uncharacterized protein</fullName>
    </submittedName>
</protein>
<name>A0A0A9FTQ2_ARUDO</name>
<proteinExistence type="predicted"/>
<dbReference type="EMBL" id="GBRH01182279">
    <property type="protein sequence ID" value="JAE15617.1"/>
    <property type="molecule type" value="Transcribed_RNA"/>
</dbReference>